<organism evidence="3 4">
    <name type="scientific">Ureibacillus sinduriensis BLB-1 = JCM 15800</name>
    <dbReference type="NCBI Taxonomy" id="1384057"/>
    <lineage>
        <taxon>Bacteria</taxon>
        <taxon>Bacillati</taxon>
        <taxon>Bacillota</taxon>
        <taxon>Bacilli</taxon>
        <taxon>Bacillales</taxon>
        <taxon>Caryophanaceae</taxon>
        <taxon>Ureibacillus</taxon>
    </lineage>
</organism>
<evidence type="ECO:0000256" key="1">
    <source>
        <dbReference type="ARBA" id="ARBA00008950"/>
    </source>
</evidence>
<comment type="caution">
    <text evidence="3">The sequence shown here is derived from an EMBL/GenBank/DDBJ whole genome shotgun (WGS) entry which is preliminary data.</text>
</comment>
<dbReference type="PIRSF" id="PIRSF000883">
    <property type="entry name" value="Pesterase_MJ0912"/>
    <property type="match status" value="1"/>
</dbReference>
<reference evidence="3 4" key="1">
    <citation type="submission" date="2014-02" db="EMBL/GenBank/DDBJ databases">
        <title>Draft genome sequence of Lysinibacillus sinduriensis JCM 15800.</title>
        <authorList>
            <person name="Zhang F."/>
            <person name="Wang G."/>
            <person name="Zhang L."/>
        </authorList>
    </citation>
    <scope>NUCLEOTIDE SEQUENCE [LARGE SCALE GENOMIC DNA]</scope>
    <source>
        <strain evidence="3 4">JCM 15800</strain>
    </source>
</reference>
<name>A0A0A3HYP7_9BACL</name>
<dbReference type="GO" id="GO:0005737">
    <property type="term" value="C:cytoplasm"/>
    <property type="evidence" value="ECO:0007669"/>
    <property type="project" value="TreeGrafter"/>
</dbReference>
<evidence type="ECO:0000313" key="3">
    <source>
        <dbReference type="EMBL" id="KGR76365.1"/>
    </source>
</evidence>
<sequence>MKIAVISDIHGNIDALQAVLMDIQNRGIQEIYNSGDSLYGPLFPIETYELLGKGNIRSIRGNCDRILLDADTGNPTVQYVQDLLEEEHKEWLSALPFSLQTDDFYFCHGTPASDERYMLEVMGPNGSMLKDTDEILELVHGISQGIIFCGHTHIPRVVYLPNGKIVVNPGSVGLPAYEDELPVYHKMESGSPYANYTIVTKKENEWFIEQILIPYNREAAIRQSEKNGRSDWVKALQTGRM</sequence>
<comment type="similarity">
    <text evidence="1">Belongs to the metallophosphoesterase superfamily. YfcE family.</text>
</comment>
<feature type="domain" description="Calcineurin-like phosphoesterase" evidence="2">
    <location>
        <begin position="1"/>
        <end position="179"/>
    </location>
</feature>
<dbReference type="AlphaFoldDB" id="A0A0A3HYP7"/>
<dbReference type="OrthoDB" id="9813918at2"/>
<dbReference type="Gene3D" id="3.60.21.10">
    <property type="match status" value="1"/>
</dbReference>
<dbReference type="InterPro" id="IPR024654">
    <property type="entry name" value="Calcineurin-like_PHP_lpxH"/>
</dbReference>
<dbReference type="InterPro" id="IPR011152">
    <property type="entry name" value="Pesterase_MJ0912"/>
</dbReference>
<dbReference type="InterPro" id="IPR050126">
    <property type="entry name" value="Ap4A_hydrolase"/>
</dbReference>
<dbReference type="RefSeq" id="WP_036199493.1">
    <property type="nucleotide sequence ID" value="NZ_AVCY01000010.1"/>
</dbReference>
<dbReference type="GO" id="GO:0016791">
    <property type="term" value="F:phosphatase activity"/>
    <property type="evidence" value="ECO:0007669"/>
    <property type="project" value="TreeGrafter"/>
</dbReference>
<dbReference type="SUPFAM" id="SSF56300">
    <property type="entry name" value="Metallo-dependent phosphatases"/>
    <property type="match status" value="1"/>
</dbReference>
<gene>
    <name evidence="3" type="ORF">CD33_07430</name>
</gene>
<keyword evidence="4" id="KW-1185">Reference proteome</keyword>
<dbReference type="PANTHER" id="PTHR42850">
    <property type="entry name" value="METALLOPHOSPHOESTERASE"/>
    <property type="match status" value="1"/>
</dbReference>
<accession>A0A0A3HYP7</accession>
<dbReference type="STRING" id="1384057.CD33_07430"/>
<protein>
    <submittedName>
        <fullName evidence="3">Phosphoesterase</fullName>
    </submittedName>
</protein>
<dbReference type="Proteomes" id="UP000030408">
    <property type="component" value="Unassembled WGS sequence"/>
</dbReference>
<proteinExistence type="inferred from homology"/>
<evidence type="ECO:0000259" key="2">
    <source>
        <dbReference type="Pfam" id="PF12850"/>
    </source>
</evidence>
<dbReference type="PANTHER" id="PTHR42850:SF2">
    <property type="entry name" value="BLL5683 PROTEIN"/>
    <property type="match status" value="1"/>
</dbReference>
<dbReference type="Pfam" id="PF12850">
    <property type="entry name" value="Metallophos_2"/>
    <property type="match status" value="1"/>
</dbReference>
<evidence type="ECO:0000313" key="4">
    <source>
        <dbReference type="Proteomes" id="UP000030408"/>
    </source>
</evidence>
<dbReference type="eggNOG" id="COG0639">
    <property type="taxonomic scope" value="Bacteria"/>
</dbReference>
<dbReference type="EMBL" id="JPVO01000046">
    <property type="protein sequence ID" value="KGR76365.1"/>
    <property type="molecule type" value="Genomic_DNA"/>
</dbReference>
<dbReference type="InterPro" id="IPR029052">
    <property type="entry name" value="Metallo-depent_PP-like"/>
</dbReference>